<accession>A0ABY7SQN6</accession>
<dbReference type="EMBL" id="CP067137">
    <property type="protein sequence ID" value="WCR09198.1"/>
    <property type="molecule type" value="Genomic_DNA"/>
</dbReference>
<geneLocation type="plasmid" evidence="1 2">
    <name>p90204</name>
</geneLocation>
<organism evidence="1 2">
    <name type="scientific">Paracoccus fistulariae</name>
    <dbReference type="NCBI Taxonomy" id="658446"/>
    <lineage>
        <taxon>Bacteria</taxon>
        <taxon>Pseudomonadati</taxon>
        <taxon>Pseudomonadota</taxon>
        <taxon>Alphaproteobacteria</taxon>
        <taxon>Rhodobacterales</taxon>
        <taxon>Paracoccaceae</taxon>
        <taxon>Paracoccus</taxon>
    </lineage>
</organism>
<keyword evidence="2" id="KW-1185">Reference proteome</keyword>
<evidence type="ECO:0000313" key="1">
    <source>
        <dbReference type="EMBL" id="WCR09198.1"/>
    </source>
</evidence>
<evidence type="ECO:0000313" key="2">
    <source>
        <dbReference type="Proteomes" id="UP001219349"/>
    </source>
</evidence>
<proteinExistence type="predicted"/>
<dbReference type="RefSeq" id="WP_271886921.1">
    <property type="nucleotide sequence ID" value="NZ_CP067137.1"/>
</dbReference>
<sequence length="185" mass="20215">MAVLTPTTRDSATEPLPLAALYTSPVLALFDQLTDALSHYVTAEADMCEIDCWDPAWRPWLIASEEAHARVIQILAALLDADACHPDDALLLEMGDAIWAFLSAETCAEFHAGSRQVQHCLRLCRLTRYGYGSRIPGLIRPSACADHAGPARLGRGIRGRPGEQALDLTRRPTGVAIREDRSQTP</sequence>
<reference evidence="1 2" key="1">
    <citation type="submission" date="2021-01" db="EMBL/GenBank/DDBJ databases">
        <title>Biogeographic distribution of Paracoccus.</title>
        <authorList>
            <person name="Hollensteiner J."/>
            <person name="Leineberger J."/>
            <person name="Brinkhoff T."/>
            <person name="Daniel R."/>
        </authorList>
    </citation>
    <scope>NUCLEOTIDE SEQUENCE [LARGE SCALE GENOMIC DNA]</scope>
    <source>
        <strain evidence="1 2">KCTC 22803</strain>
        <plasmid evidence="1 2">p90204</plasmid>
    </source>
</reference>
<protein>
    <submittedName>
        <fullName evidence="1">Uncharacterized protein</fullName>
    </submittedName>
</protein>
<dbReference type="Proteomes" id="UP001219349">
    <property type="component" value="Plasmid p90204"/>
</dbReference>
<keyword evidence="1" id="KW-0614">Plasmid</keyword>
<gene>
    <name evidence="1" type="ORF">JHX87_18045</name>
</gene>
<name>A0ABY7SQN6_9RHOB</name>